<dbReference type="PANTHER" id="PTHR42718">
    <property type="entry name" value="MAJOR FACILITATOR SUPERFAMILY MULTIDRUG TRANSPORTER MFSC"/>
    <property type="match status" value="1"/>
</dbReference>
<feature type="domain" description="Major facilitator superfamily (MFS) profile" evidence="8">
    <location>
        <begin position="9"/>
        <end position="451"/>
    </location>
</feature>
<evidence type="ECO:0000313" key="10">
    <source>
        <dbReference type="Proteomes" id="UP000482800"/>
    </source>
</evidence>
<organism evidence="9 10">
    <name type="scientific">Phytohabitans houttuyneae</name>
    <dbReference type="NCBI Taxonomy" id="1076126"/>
    <lineage>
        <taxon>Bacteria</taxon>
        <taxon>Bacillati</taxon>
        <taxon>Actinomycetota</taxon>
        <taxon>Actinomycetes</taxon>
        <taxon>Micromonosporales</taxon>
        <taxon>Micromonosporaceae</taxon>
    </lineage>
</organism>
<proteinExistence type="predicted"/>
<feature type="transmembrane region" description="Helical" evidence="7">
    <location>
        <begin position="162"/>
        <end position="184"/>
    </location>
</feature>
<sequence length="451" mass="44917">METERRGAALVLLCGTQLLLLVDFSIVNIALPDIRQALGFSPSGLAWVVSAYALTFGGFLLLGGRLADLLGRRRLFVAGLVLFGLASLVGGLAQSSEVLVVMRAIQGGGAALIAPALLSLITTLYPEGPERDRAVGWFTAASASGFGLGVLAGGVLTSALGWRAIFLMNVPLIAVAIPVAYLLLREPGRLSPPRRGYDVAGAVLGVAGLTMVSYGLTVAPRPGLLGRGVAFVAAGAVLLGVLLLVERKARDPLLPLGLFRLPNLAAALGVGALGAGVLGTATLLLSLYLQEVRELSALWAGVFFLPFGVAIAVAAQAAPWLTARLGLRGALATAALLMAAGAGALSVVAAGDGHLAAVLLAMLVVAAGFGVFYTLFTLAGTAGVAPGQQGIAAGLVNTATQVGTAFAAAILVTLAGVHGGAGAAASGFVVAFAAAAAILVAAAALAATTVR</sequence>
<dbReference type="InterPro" id="IPR011701">
    <property type="entry name" value="MFS"/>
</dbReference>
<dbReference type="PRINTS" id="PR01036">
    <property type="entry name" value="TCRTETB"/>
</dbReference>
<keyword evidence="6 7" id="KW-0472">Membrane</keyword>
<evidence type="ECO:0000256" key="4">
    <source>
        <dbReference type="ARBA" id="ARBA00022692"/>
    </source>
</evidence>
<feature type="transmembrane region" description="Helical" evidence="7">
    <location>
        <begin position="105"/>
        <end position="125"/>
    </location>
</feature>
<dbReference type="Pfam" id="PF07690">
    <property type="entry name" value="MFS_1"/>
    <property type="match status" value="1"/>
</dbReference>
<feature type="transmembrane region" description="Helical" evidence="7">
    <location>
        <begin position="137"/>
        <end position="156"/>
    </location>
</feature>
<feature type="transmembrane region" description="Helical" evidence="7">
    <location>
        <begin position="266"/>
        <end position="289"/>
    </location>
</feature>
<keyword evidence="2" id="KW-0813">Transport</keyword>
<dbReference type="InterPro" id="IPR005829">
    <property type="entry name" value="Sugar_transporter_CS"/>
</dbReference>
<feature type="transmembrane region" description="Helical" evidence="7">
    <location>
        <begin position="391"/>
        <end position="417"/>
    </location>
</feature>
<name>A0A6V8K7R0_9ACTN</name>
<dbReference type="EMBL" id="BLPF01000001">
    <property type="protein sequence ID" value="GFJ76835.1"/>
    <property type="molecule type" value="Genomic_DNA"/>
</dbReference>
<feature type="transmembrane region" description="Helical" evidence="7">
    <location>
        <begin position="43"/>
        <end position="63"/>
    </location>
</feature>
<keyword evidence="5 7" id="KW-1133">Transmembrane helix</keyword>
<gene>
    <name evidence="9" type="ORF">Phou_010150</name>
</gene>
<dbReference type="Gene3D" id="1.20.1720.10">
    <property type="entry name" value="Multidrug resistance protein D"/>
    <property type="match status" value="1"/>
</dbReference>
<reference evidence="9 10" key="1">
    <citation type="submission" date="2020-03" db="EMBL/GenBank/DDBJ databases">
        <title>Whole genome shotgun sequence of Phytohabitans houttuyneae NBRC 108639.</title>
        <authorList>
            <person name="Komaki H."/>
            <person name="Tamura T."/>
        </authorList>
    </citation>
    <scope>NUCLEOTIDE SEQUENCE [LARGE SCALE GENOMIC DNA]</scope>
    <source>
        <strain evidence="9 10">NBRC 108639</strain>
    </source>
</reference>
<feature type="transmembrane region" description="Helical" evidence="7">
    <location>
        <begin position="228"/>
        <end position="245"/>
    </location>
</feature>
<dbReference type="PROSITE" id="PS00216">
    <property type="entry name" value="SUGAR_TRANSPORT_1"/>
    <property type="match status" value="1"/>
</dbReference>
<dbReference type="Proteomes" id="UP000482800">
    <property type="component" value="Unassembled WGS sequence"/>
</dbReference>
<dbReference type="InterPro" id="IPR020846">
    <property type="entry name" value="MFS_dom"/>
</dbReference>
<dbReference type="GO" id="GO:0022857">
    <property type="term" value="F:transmembrane transporter activity"/>
    <property type="evidence" value="ECO:0007669"/>
    <property type="project" value="InterPro"/>
</dbReference>
<feature type="transmembrane region" description="Helical" evidence="7">
    <location>
        <begin position="7"/>
        <end position="31"/>
    </location>
</feature>
<evidence type="ECO:0000259" key="8">
    <source>
        <dbReference type="PROSITE" id="PS50850"/>
    </source>
</evidence>
<feature type="transmembrane region" description="Helical" evidence="7">
    <location>
        <begin position="355"/>
        <end position="379"/>
    </location>
</feature>
<protein>
    <submittedName>
        <fullName evidence="9">MFS transporter</fullName>
    </submittedName>
</protein>
<keyword evidence="10" id="KW-1185">Reference proteome</keyword>
<evidence type="ECO:0000256" key="2">
    <source>
        <dbReference type="ARBA" id="ARBA00022448"/>
    </source>
</evidence>
<evidence type="ECO:0000256" key="5">
    <source>
        <dbReference type="ARBA" id="ARBA00022989"/>
    </source>
</evidence>
<evidence type="ECO:0000256" key="1">
    <source>
        <dbReference type="ARBA" id="ARBA00004651"/>
    </source>
</evidence>
<evidence type="ECO:0000256" key="6">
    <source>
        <dbReference type="ARBA" id="ARBA00023136"/>
    </source>
</evidence>
<accession>A0A6V8K7R0</accession>
<feature type="transmembrane region" description="Helical" evidence="7">
    <location>
        <begin position="295"/>
        <end position="318"/>
    </location>
</feature>
<dbReference type="PANTHER" id="PTHR42718:SF46">
    <property type="entry name" value="BLR6921 PROTEIN"/>
    <property type="match status" value="1"/>
</dbReference>
<evidence type="ECO:0000313" key="9">
    <source>
        <dbReference type="EMBL" id="GFJ76835.1"/>
    </source>
</evidence>
<comment type="subcellular location">
    <subcellularLocation>
        <location evidence="1">Cell membrane</location>
        <topology evidence="1">Multi-pass membrane protein</topology>
    </subcellularLocation>
</comment>
<evidence type="ECO:0000256" key="3">
    <source>
        <dbReference type="ARBA" id="ARBA00022475"/>
    </source>
</evidence>
<keyword evidence="3" id="KW-1003">Cell membrane</keyword>
<dbReference type="AlphaFoldDB" id="A0A6V8K7R0"/>
<feature type="transmembrane region" description="Helical" evidence="7">
    <location>
        <begin position="196"/>
        <end position="216"/>
    </location>
</feature>
<dbReference type="Gene3D" id="1.20.1250.20">
    <property type="entry name" value="MFS general substrate transporter like domains"/>
    <property type="match status" value="1"/>
</dbReference>
<dbReference type="SUPFAM" id="SSF103473">
    <property type="entry name" value="MFS general substrate transporter"/>
    <property type="match status" value="1"/>
</dbReference>
<dbReference type="GO" id="GO:0005886">
    <property type="term" value="C:plasma membrane"/>
    <property type="evidence" value="ECO:0007669"/>
    <property type="project" value="UniProtKB-SubCell"/>
</dbReference>
<evidence type="ECO:0000256" key="7">
    <source>
        <dbReference type="SAM" id="Phobius"/>
    </source>
</evidence>
<feature type="transmembrane region" description="Helical" evidence="7">
    <location>
        <begin position="423"/>
        <end position="447"/>
    </location>
</feature>
<dbReference type="PROSITE" id="PS50850">
    <property type="entry name" value="MFS"/>
    <property type="match status" value="1"/>
</dbReference>
<feature type="transmembrane region" description="Helical" evidence="7">
    <location>
        <begin position="330"/>
        <end position="349"/>
    </location>
</feature>
<keyword evidence="4 7" id="KW-0812">Transmembrane</keyword>
<dbReference type="CDD" id="cd17321">
    <property type="entry name" value="MFS_MMR_MDR_like"/>
    <property type="match status" value="1"/>
</dbReference>
<reference evidence="9 10" key="2">
    <citation type="submission" date="2020-03" db="EMBL/GenBank/DDBJ databases">
        <authorList>
            <person name="Ichikawa N."/>
            <person name="Kimura A."/>
            <person name="Kitahashi Y."/>
            <person name="Uohara A."/>
        </authorList>
    </citation>
    <scope>NUCLEOTIDE SEQUENCE [LARGE SCALE GENOMIC DNA]</scope>
    <source>
        <strain evidence="9 10">NBRC 108639</strain>
    </source>
</reference>
<feature type="transmembrane region" description="Helical" evidence="7">
    <location>
        <begin position="75"/>
        <end position="93"/>
    </location>
</feature>
<comment type="caution">
    <text evidence="9">The sequence shown here is derived from an EMBL/GenBank/DDBJ whole genome shotgun (WGS) entry which is preliminary data.</text>
</comment>
<dbReference type="InterPro" id="IPR036259">
    <property type="entry name" value="MFS_trans_sf"/>
</dbReference>